<dbReference type="eggNOG" id="COG0739">
    <property type="taxonomic scope" value="Bacteria"/>
</dbReference>
<dbReference type="PANTHER" id="PTHR21666:SF270">
    <property type="entry name" value="MUREIN HYDROLASE ACTIVATOR ENVC"/>
    <property type="match status" value="1"/>
</dbReference>
<dbReference type="InterPro" id="IPR050570">
    <property type="entry name" value="Cell_wall_metabolism_enzyme"/>
</dbReference>
<evidence type="ECO:0000313" key="6">
    <source>
        <dbReference type="Proteomes" id="UP000002620"/>
    </source>
</evidence>
<protein>
    <submittedName>
        <fullName evidence="5">Peptidase M23</fullName>
    </submittedName>
</protein>
<keyword evidence="2" id="KW-0472">Membrane</keyword>
<dbReference type="AlphaFoldDB" id="C9RCA6"/>
<gene>
    <name evidence="5" type="ordered locus">Adeg_0737</name>
</gene>
<dbReference type="HOGENOM" id="CLU_456892_0_0_9"/>
<evidence type="ECO:0000256" key="1">
    <source>
        <dbReference type="SAM" id="MobiDB-lite"/>
    </source>
</evidence>
<feature type="region of interest" description="Disordered" evidence="1">
    <location>
        <begin position="87"/>
        <end position="108"/>
    </location>
</feature>
<dbReference type="OrthoDB" id="9809488at2"/>
<dbReference type="InterPro" id="IPR023346">
    <property type="entry name" value="Lysozyme-like_dom_sf"/>
</dbReference>
<dbReference type="Gene3D" id="1.10.530.10">
    <property type="match status" value="1"/>
</dbReference>
<name>C9RCA6_AMMDK</name>
<dbReference type="EMBL" id="CP001785">
    <property type="protein sequence ID" value="ACX51883.1"/>
    <property type="molecule type" value="Genomic_DNA"/>
</dbReference>
<dbReference type="KEGG" id="adg:Adeg_0737"/>
<keyword evidence="6" id="KW-1185">Reference proteome</keyword>
<reference evidence="5 6" key="1">
    <citation type="submission" date="2009-10" db="EMBL/GenBank/DDBJ databases">
        <title>Complete sequence of chromosome of Ammonifex degensii KC4.</title>
        <authorList>
            <consortium name="US DOE Joint Genome Institute"/>
            <person name="Kerfeld C."/>
            <person name="Goodner B."/>
            <person name="Huber H."/>
            <person name="Stetter K."/>
            <person name="Lucas S."/>
            <person name="Copeland A."/>
            <person name="Lapidus A."/>
            <person name="Glavina del Rio T."/>
            <person name="Dalin E."/>
            <person name="Tice H."/>
            <person name="Bruce D."/>
            <person name="Goodwin L."/>
            <person name="Pitluck S."/>
            <person name="Saunders E."/>
            <person name="Brettin T."/>
            <person name="Detter J.C."/>
            <person name="Han C."/>
            <person name="Larimer F."/>
            <person name="Land M."/>
            <person name="Hauser L."/>
            <person name="Kyrpides N."/>
            <person name="Ovchinnikova G."/>
            <person name="Richardson P."/>
        </authorList>
    </citation>
    <scope>NUCLEOTIDE SEQUENCE [LARGE SCALE GENOMIC DNA]</scope>
    <source>
        <strain evidence="6">DSM 10501 / KC4</strain>
    </source>
</reference>
<keyword evidence="2" id="KW-1133">Transmembrane helix</keyword>
<dbReference type="Pfam" id="PF01464">
    <property type="entry name" value="SLT"/>
    <property type="match status" value="1"/>
</dbReference>
<dbReference type="SUPFAM" id="SSF51261">
    <property type="entry name" value="Duplicated hybrid motif"/>
    <property type="match status" value="1"/>
</dbReference>
<dbReference type="InterPro" id="IPR011055">
    <property type="entry name" value="Dup_hybrid_motif"/>
</dbReference>
<dbReference type="Pfam" id="PF01551">
    <property type="entry name" value="Peptidase_M23"/>
    <property type="match status" value="1"/>
</dbReference>
<dbReference type="Proteomes" id="UP000002620">
    <property type="component" value="Chromosome"/>
</dbReference>
<evidence type="ECO:0000259" key="3">
    <source>
        <dbReference type="Pfam" id="PF01464"/>
    </source>
</evidence>
<dbReference type="SUPFAM" id="SSF53955">
    <property type="entry name" value="Lysozyme-like"/>
    <property type="match status" value="1"/>
</dbReference>
<dbReference type="Gene3D" id="2.70.70.10">
    <property type="entry name" value="Glucose Permease (Domain IIA)"/>
    <property type="match status" value="1"/>
</dbReference>
<dbReference type="RefSeq" id="WP_015738761.1">
    <property type="nucleotide sequence ID" value="NC_013385.1"/>
</dbReference>
<dbReference type="GO" id="GO:0004222">
    <property type="term" value="F:metalloendopeptidase activity"/>
    <property type="evidence" value="ECO:0007669"/>
    <property type="project" value="TreeGrafter"/>
</dbReference>
<accession>C9RCA6</accession>
<evidence type="ECO:0000256" key="2">
    <source>
        <dbReference type="SAM" id="Phobius"/>
    </source>
</evidence>
<dbReference type="InterPro" id="IPR016047">
    <property type="entry name" value="M23ase_b-sheet_dom"/>
</dbReference>
<feature type="domain" description="Transglycosylase SLT" evidence="3">
    <location>
        <begin position="304"/>
        <end position="387"/>
    </location>
</feature>
<dbReference type="CDD" id="cd12797">
    <property type="entry name" value="M23_peptidase"/>
    <property type="match status" value="1"/>
</dbReference>
<feature type="domain" description="M23ase beta-sheet core" evidence="4">
    <location>
        <begin position="473"/>
        <end position="571"/>
    </location>
</feature>
<keyword evidence="2" id="KW-0812">Transmembrane</keyword>
<dbReference type="PANTHER" id="PTHR21666">
    <property type="entry name" value="PEPTIDASE-RELATED"/>
    <property type="match status" value="1"/>
</dbReference>
<sequence length="580" mass="65994">MSTGRRVLNAAFRWAARKALAAALPWLGPVAVVAAVLFLFIVLVAAVYCAMCPGSYTQDVKPSPEDQKVVAEYEGLAGRANRMDTWCVNPDSPSRPGGPSYESTPDNPYYESRGKVEYLGEMVDRYRNDFRLRLTWGQIHGACVYRNIAFNQPEITKEQREKTAKDLHPYFYYKKSVVIVSGKDGTEEYEVYLLVEAYTIQGWYQFHYEWVTECHDGGCVTYERLKSVNLVRPDRWERLEDWMKKEYKLRDDEKEVETARVWLWEATRGFDARAEWLAWLAGLPSLDPYFSAAAVPPEFVPFLKKAEEAFGIPWWFLAALFQTESSWDPFAVNPKTGCFGISQQHPEYWKARWEELKRMGLVSFSTPEELQWDPLAQILAGALDLRNKFLRAGVDPREVDWKGGGWKSDERVLKAVAWYKGWSDWREGMAQVKQVLELAEAVLERPAAWPVPGFYRVSSPYGWRKHPVTGEWKFHYGIDVPLETGTPVVAVSSGVVTFVGWQEGYGYTVCYRDANHLYLYAHLLPDSAGVKVGDKVSPGQVLAKGDSTGVSTGPHLHFGVKDLANDHWIDPLLVLGVKVK</sequence>
<organism evidence="5 6">
    <name type="scientific">Ammonifex degensii (strain DSM 10501 / KC4)</name>
    <dbReference type="NCBI Taxonomy" id="429009"/>
    <lineage>
        <taxon>Bacteria</taxon>
        <taxon>Bacillati</taxon>
        <taxon>Bacillota</taxon>
        <taxon>Clostridia</taxon>
        <taxon>Thermoanaerobacterales</taxon>
        <taxon>Thermoanaerobacteraceae</taxon>
        <taxon>Ammonifex</taxon>
    </lineage>
</organism>
<feature type="transmembrane region" description="Helical" evidence="2">
    <location>
        <begin position="20"/>
        <end position="48"/>
    </location>
</feature>
<evidence type="ECO:0000313" key="5">
    <source>
        <dbReference type="EMBL" id="ACX51883.1"/>
    </source>
</evidence>
<dbReference type="InterPro" id="IPR008258">
    <property type="entry name" value="Transglycosylase_SLT_dom_1"/>
</dbReference>
<dbReference type="eggNOG" id="COG0741">
    <property type="taxonomic scope" value="Bacteria"/>
</dbReference>
<proteinExistence type="predicted"/>
<dbReference type="STRING" id="429009.Adeg_0737"/>
<evidence type="ECO:0000259" key="4">
    <source>
        <dbReference type="Pfam" id="PF01551"/>
    </source>
</evidence>